<sequence length="93" mass="10519">MSLRSGHVSLNISGYLRRKVATTTCPDCDRPGDVYRVLLEFVSKDSVWRQTLFSDRLAAATVPWDILFLAQWEGLRLNLGGPGWNPSTHLQLF</sequence>
<accession>A0A8S4RGQ6</accession>
<dbReference type="AlphaFoldDB" id="A0A8S4RGQ6"/>
<organism evidence="1 2">
    <name type="scientific">Pararge aegeria aegeria</name>
    <dbReference type="NCBI Taxonomy" id="348720"/>
    <lineage>
        <taxon>Eukaryota</taxon>
        <taxon>Metazoa</taxon>
        <taxon>Ecdysozoa</taxon>
        <taxon>Arthropoda</taxon>
        <taxon>Hexapoda</taxon>
        <taxon>Insecta</taxon>
        <taxon>Pterygota</taxon>
        <taxon>Neoptera</taxon>
        <taxon>Endopterygota</taxon>
        <taxon>Lepidoptera</taxon>
        <taxon>Glossata</taxon>
        <taxon>Ditrysia</taxon>
        <taxon>Papilionoidea</taxon>
        <taxon>Nymphalidae</taxon>
        <taxon>Satyrinae</taxon>
        <taxon>Satyrini</taxon>
        <taxon>Parargina</taxon>
        <taxon>Pararge</taxon>
    </lineage>
</organism>
<evidence type="ECO:0000313" key="1">
    <source>
        <dbReference type="EMBL" id="CAH2236545.1"/>
    </source>
</evidence>
<protein>
    <submittedName>
        <fullName evidence="1">Jg8027 protein</fullName>
    </submittedName>
</protein>
<proteinExistence type="predicted"/>
<dbReference type="EMBL" id="CAKXAJ010025209">
    <property type="protein sequence ID" value="CAH2236545.1"/>
    <property type="molecule type" value="Genomic_DNA"/>
</dbReference>
<name>A0A8S4RGQ6_9NEOP</name>
<reference evidence="1" key="1">
    <citation type="submission" date="2022-03" db="EMBL/GenBank/DDBJ databases">
        <authorList>
            <person name="Lindestad O."/>
        </authorList>
    </citation>
    <scope>NUCLEOTIDE SEQUENCE</scope>
</reference>
<keyword evidence="2" id="KW-1185">Reference proteome</keyword>
<evidence type="ECO:0000313" key="2">
    <source>
        <dbReference type="Proteomes" id="UP000838756"/>
    </source>
</evidence>
<comment type="caution">
    <text evidence="1">The sequence shown here is derived from an EMBL/GenBank/DDBJ whole genome shotgun (WGS) entry which is preliminary data.</text>
</comment>
<dbReference type="Proteomes" id="UP000838756">
    <property type="component" value="Unassembled WGS sequence"/>
</dbReference>
<gene>
    <name evidence="1" type="primary">jg8027</name>
    <name evidence="1" type="ORF">PAEG_LOCUS13915</name>
</gene>